<accession>A0A7K3UME0</accession>
<dbReference type="InterPro" id="IPR036291">
    <property type="entry name" value="NAD(P)-bd_dom_sf"/>
</dbReference>
<dbReference type="Pfam" id="PF13761">
    <property type="entry name" value="DUF4166"/>
    <property type="match status" value="1"/>
</dbReference>
<dbReference type="Proteomes" id="UP000471753">
    <property type="component" value="Unassembled WGS sequence"/>
</dbReference>
<dbReference type="Gene3D" id="3.40.50.720">
    <property type="entry name" value="NAD(P)-binding Rossmann-like Domain"/>
    <property type="match status" value="1"/>
</dbReference>
<organism evidence="3 4">
    <name type="scientific">Rhizobium phaseoli</name>
    <dbReference type="NCBI Taxonomy" id="396"/>
    <lineage>
        <taxon>Bacteria</taxon>
        <taxon>Pseudomonadati</taxon>
        <taxon>Pseudomonadota</taxon>
        <taxon>Alphaproteobacteria</taxon>
        <taxon>Hyphomicrobiales</taxon>
        <taxon>Rhizobiaceae</taxon>
        <taxon>Rhizobium/Agrobacterium group</taxon>
        <taxon>Rhizobium</taxon>
    </lineage>
</organism>
<name>A0A7K3UME0_9HYPH</name>
<protein>
    <submittedName>
        <fullName evidence="3">DUF4166 domain-containing protein</fullName>
    </submittedName>
</protein>
<proteinExistence type="predicted"/>
<dbReference type="PANTHER" id="PTHR43796:SF2">
    <property type="entry name" value="CARBOXYNORSPERMIDINE SYNTHASE"/>
    <property type="match status" value="1"/>
</dbReference>
<dbReference type="Pfam" id="PF03435">
    <property type="entry name" value="Sacchrp_dh_NADP"/>
    <property type="match status" value="1"/>
</dbReference>
<sequence length="577" mass="61516">MSGDRLSLLIIGGYGTFGGRLARLLGDEPRLRLLIAGRSLEKADDFVADLRSPKDGSEGLGSSNLGASLQAVRFDRDGDLAEQLTRLRPDLVVDASGPFQTFGEDAYKVVQACIGLGIDYADIADSTSFVAGIGGLDAAARAKGIFALSGLSSLPALSFAALDVMAPQFARIDRVAAGIAPSAHVKIGLNVVRAIASYAGKPVSLRRDGRPSSGLGLIEAMRVTVAPPGVVPLRSRKFLLVDAPDLALLPARLPGLQSSFTGVGTEPQPLQRLLSLAARLVRLRMLPSLLPFAPLLQRASHALAIGDHRGGMFVRVSGVDSGGKSLACGWHLIAASDDGPFIPITGVAALVRRLLKGIRPENGARPATGELQLADFEAEFRRFSITTGIRVESEAACLPLYHRILGSAFERLPPAIAEMHSAGPAGGARVASGRARTERGRGFLAGIVARLIGFPAAGEDVPVTVRFTADGEKEIWTRDFEDKSFRSLQLEGKGRDRHLLAEVFGPFRVLVALVQEGNKLRLVVRGWRFFGVPLPLFLAPGGETYEEEREGRFHFHVEIGGRLTGLVVRYTGWLVVA</sequence>
<dbReference type="PANTHER" id="PTHR43796">
    <property type="entry name" value="CARBOXYNORSPERMIDINE SYNTHASE"/>
    <property type="match status" value="1"/>
</dbReference>
<evidence type="ECO:0000259" key="1">
    <source>
        <dbReference type="Pfam" id="PF03435"/>
    </source>
</evidence>
<gene>
    <name evidence="3" type="ORF">GR197_30760</name>
</gene>
<evidence type="ECO:0000313" key="4">
    <source>
        <dbReference type="Proteomes" id="UP000471753"/>
    </source>
</evidence>
<evidence type="ECO:0000313" key="3">
    <source>
        <dbReference type="EMBL" id="NEJ74850.1"/>
    </source>
</evidence>
<dbReference type="SUPFAM" id="SSF51735">
    <property type="entry name" value="NAD(P)-binding Rossmann-fold domains"/>
    <property type="match status" value="1"/>
</dbReference>
<comment type="caution">
    <text evidence="3">The sequence shown here is derived from an EMBL/GenBank/DDBJ whole genome shotgun (WGS) entry which is preliminary data.</text>
</comment>
<dbReference type="EMBL" id="WUFT01000039">
    <property type="protein sequence ID" value="NEJ74850.1"/>
    <property type="molecule type" value="Genomic_DNA"/>
</dbReference>
<reference evidence="3 4" key="1">
    <citation type="submission" date="2019-12" db="EMBL/GenBank/DDBJ databases">
        <title>Rhizobium genotypes associated with high levels of biological nitrogen fixation by grain legumes in a temperate-maritime cropping system.</title>
        <authorList>
            <person name="Maluk M."/>
            <person name="Francesc Ferrando Molina F."/>
            <person name="Lopez Del Egido L."/>
            <person name="Lafos M."/>
            <person name="Langarica-Fuentes A."/>
            <person name="Gebre Yohannes G."/>
            <person name="Young M.W."/>
            <person name="Martin P."/>
            <person name="Gantlett R."/>
            <person name="Kenicer G."/>
            <person name="Hawes C."/>
            <person name="Begg G.S."/>
            <person name="Quilliam R.S."/>
            <person name="Squire G.R."/>
            <person name="Poole P.S."/>
            <person name="Young P.W."/>
            <person name="Iannetta P.M."/>
            <person name="James E.K."/>
        </authorList>
    </citation>
    <scope>NUCLEOTIDE SEQUENCE [LARGE SCALE GENOMIC DNA]</scope>
    <source>
        <strain evidence="3 4">JHI366</strain>
    </source>
</reference>
<evidence type="ECO:0000259" key="2">
    <source>
        <dbReference type="Pfam" id="PF13761"/>
    </source>
</evidence>
<feature type="domain" description="Saccharopine dehydrogenase NADP binding" evidence="1">
    <location>
        <begin position="9"/>
        <end position="129"/>
    </location>
</feature>
<feature type="domain" description="DUF4166" evidence="2">
    <location>
        <begin position="412"/>
        <end position="574"/>
    </location>
</feature>
<dbReference type="InterPro" id="IPR025311">
    <property type="entry name" value="DUF4166"/>
</dbReference>
<dbReference type="RefSeq" id="WP_164016403.1">
    <property type="nucleotide sequence ID" value="NZ_WUFT01000039.1"/>
</dbReference>
<dbReference type="InterPro" id="IPR005097">
    <property type="entry name" value="Sacchrp_dh_NADP-bd"/>
</dbReference>
<dbReference type="AlphaFoldDB" id="A0A7K3UME0"/>